<keyword evidence="7" id="KW-1185">Reference proteome</keyword>
<dbReference type="EMBL" id="CACTIH010002328">
    <property type="protein sequence ID" value="CAA2975940.1"/>
    <property type="molecule type" value="Genomic_DNA"/>
</dbReference>
<dbReference type="GO" id="GO:0003700">
    <property type="term" value="F:DNA-binding transcription factor activity"/>
    <property type="evidence" value="ECO:0007669"/>
    <property type="project" value="InterPro"/>
</dbReference>
<evidence type="ECO:0000313" key="6">
    <source>
        <dbReference type="EMBL" id="CAA2975940.1"/>
    </source>
</evidence>
<dbReference type="Gene3D" id="1.20.5.170">
    <property type="match status" value="1"/>
</dbReference>
<dbReference type="AlphaFoldDB" id="A0A8S0RAA8"/>
<name>A0A8S0RAA8_OLEEU</name>
<dbReference type="PANTHER" id="PTHR22952:SF433">
    <property type="entry name" value="PROTEIN FD"/>
    <property type="match status" value="1"/>
</dbReference>
<sequence length="163" mass="18062">MEEVWDDINLASLNDKPPDFRGMILQDFLARPCSNKDSVAAAIVTSGFASPAPPPPPPPPPPTTMLTLNSIPERFHFLGNSDPLNQTSHSQPQTVSSSCCVTVASYHGKKRLTEPDSDFAGDRRHKRMIKNRESAARSRARKQESLFFILLFICLFTNISGSY</sequence>
<dbReference type="Proteomes" id="UP000594638">
    <property type="component" value="Unassembled WGS sequence"/>
</dbReference>
<evidence type="ECO:0000256" key="2">
    <source>
        <dbReference type="ARBA" id="ARBA00023125"/>
    </source>
</evidence>
<dbReference type="GO" id="GO:0005634">
    <property type="term" value="C:nucleus"/>
    <property type="evidence" value="ECO:0007669"/>
    <property type="project" value="UniProtKB-SubCell"/>
</dbReference>
<accession>A0A8S0RAA8</accession>
<dbReference type="GO" id="GO:0003677">
    <property type="term" value="F:DNA binding"/>
    <property type="evidence" value="ECO:0007669"/>
    <property type="project" value="UniProtKB-KW"/>
</dbReference>
<dbReference type="PROSITE" id="PS00036">
    <property type="entry name" value="BZIP_BASIC"/>
    <property type="match status" value="1"/>
</dbReference>
<dbReference type="Gramene" id="OE9A093869T2">
    <property type="protein sequence ID" value="OE9A093869C2"/>
    <property type="gene ID" value="OE9A093869"/>
</dbReference>
<evidence type="ECO:0000256" key="4">
    <source>
        <dbReference type="SAM" id="Phobius"/>
    </source>
</evidence>
<dbReference type="SUPFAM" id="SSF57959">
    <property type="entry name" value="Leucine zipper domain"/>
    <property type="match status" value="1"/>
</dbReference>
<keyword evidence="4" id="KW-1133">Transmembrane helix</keyword>
<evidence type="ECO:0000256" key="1">
    <source>
        <dbReference type="ARBA" id="ARBA00004123"/>
    </source>
</evidence>
<dbReference type="InterPro" id="IPR043452">
    <property type="entry name" value="BZIP46-like"/>
</dbReference>
<feature type="domain" description="BZIP" evidence="5">
    <location>
        <begin position="126"/>
        <end position="141"/>
    </location>
</feature>
<evidence type="ECO:0000259" key="5">
    <source>
        <dbReference type="PROSITE" id="PS00036"/>
    </source>
</evidence>
<dbReference type="PANTHER" id="PTHR22952">
    <property type="entry name" value="CAMP-RESPONSE ELEMENT BINDING PROTEIN-RELATED"/>
    <property type="match status" value="1"/>
</dbReference>
<feature type="transmembrane region" description="Helical" evidence="4">
    <location>
        <begin position="145"/>
        <end position="161"/>
    </location>
</feature>
<evidence type="ECO:0000256" key="3">
    <source>
        <dbReference type="ARBA" id="ARBA00023242"/>
    </source>
</evidence>
<protein>
    <submittedName>
        <fullName evidence="6">FD isoform X2</fullName>
    </submittedName>
</protein>
<reference evidence="6 7" key="1">
    <citation type="submission" date="2019-12" db="EMBL/GenBank/DDBJ databases">
        <authorList>
            <person name="Alioto T."/>
            <person name="Alioto T."/>
            <person name="Gomez Garrido J."/>
        </authorList>
    </citation>
    <scope>NUCLEOTIDE SEQUENCE [LARGE SCALE GENOMIC DNA]</scope>
</reference>
<comment type="caution">
    <text evidence="6">The sequence shown here is derived from an EMBL/GenBank/DDBJ whole genome shotgun (WGS) entry which is preliminary data.</text>
</comment>
<keyword evidence="4" id="KW-0472">Membrane</keyword>
<keyword evidence="4" id="KW-0812">Transmembrane</keyword>
<dbReference type="InterPro" id="IPR004827">
    <property type="entry name" value="bZIP"/>
</dbReference>
<dbReference type="CDD" id="cd14707">
    <property type="entry name" value="bZIP_plant_BZIP46"/>
    <property type="match status" value="1"/>
</dbReference>
<dbReference type="OrthoDB" id="644067at2759"/>
<proteinExistence type="predicted"/>
<dbReference type="InterPro" id="IPR046347">
    <property type="entry name" value="bZIP_sf"/>
</dbReference>
<keyword evidence="2" id="KW-0238">DNA-binding</keyword>
<dbReference type="GO" id="GO:0045893">
    <property type="term" value="P:positive regulation of DNA-templated transcription"/>
    <property type="evidence" value="ECO:0007669"/>
    <property type="project" value="InterPro"/>
</dbReference>
<organism evidence="6 7">
    <name type="scientific">Olea europaea subsp. europaea</name>
    <dbReference type="NCBI Taxonomy" id="158383"/>
    <lineage>
        <taxon>Eukaryota</taxon>
        <taxon>Viridiplantae</taxon>
        <taxon>Streptophyta</taxon>
        <taxon>Embryophyta</taxon>
        <taxon>Tracheophyta</taxon>
        <taxon>Spermatophyta</taxon>
        <taxon>Magnoliopsida</taxon>
        <taxon>eudicotyledons</taxon>
        <taxon>Gunneridae</taxon>
        <taxon>Pentapetalae</taxon>
        <taxon>asterids</taxon>
        <taxon>lamiids</taxon>
        <taxon>Lamiales</taxon>
        <taxon>Oleaceae</taxon>
        <taxon>Oleeae</taxon>
        <taxon>Olea</taxon>
    </lineage>
</organism>
<keyword evidence="3" id="KW-0539">Nucleus</keyword>
<comment type="subcellular location">
    <subcellularLocation>
        <location evidence="1">Nucleus</location>
    </subcellularLocation>
</comment>
<gene>
    <name evidence="6" type="ORF">OLEA9_A093869</name>
</gene>
<evidence type="ECO:0000313" key="7">
    <source>
        <dbReference type="Proteomes" id="UP000594638"/>
    </source>
</evidence>